<dbReference type="SUPFAM" id="SSF53649">
    <property type="entry name" value="Alkaline phosphatase-like"/>
    <property type="match status" value="1"/>
</dbReference>
<dbReference type="GO" id="GO:0016787">
    <property type="term" value="F:hydrolase activity"/>
    <property type="evidence" value="ECO:0007669"/>
    <property type="project" value="UniProtKB-KW"/>
</dbReference>
<dbReference type="PANTHER" id="PTHR43751:SF6">
    <property type="entry name" value="N-ACETYLGALACTOSAMINE-6-O-SULFATASE"/>
    <property type="match status" value="1"/>
</dbReference>
<evidence type="ECO:0000313" key="5">
    <source>
        <dbReference type="Proteomes" id="UP000602057"/>
    </source>
</evidence>
<dbReference type="PANTHER" id="PTHR43751">
    <property type="entry name" value="SULFATASE"/>
    <property type="match status" value="1"/>
</dbReference>
<name>A0A8J6Q7S2_9FLAO</name>
<evidence type="ECO:0000313" key="4">
    <source>
        <dbReference type="EMBL" id="MBD0835672.1"/>
    </source>
</evidence>
<dbReference type="CDD" id="cd16143">
    <property type="entry name" value="ARS_like"/>
    <property type="match status" value="1"/>
</dbReference>
<dbReference type="PROSITE" id="PS00523">
    <property type="entry name" value="SULFATASE_1"/>
    <property type="match status" value="1"/>
</dbReference>
<dbReference type="Proteomes" id="UP000602057">
    <property type="component" value="Unassembled WGS sequence"/>
</dbReference>
<reference evidence="4" key="1">
    <citation type="journal article" date="2013" name="Int. J. Syst. Evol. Microbiol.">
        <title>Aestuariibaculum suncheonense gen. nov., sp. nov., a marine bacterium of the family Flavobacteriaceae isolated from a tidal flat and emended descriptions of the genera Gaetbulibacter and Tamlana.</title>
        <authorList>
            <person name="Jeong S.H."/>
            <person name="Park M.S."/>
            <person name="Jin H.M."/>
            <person name="Lee K."/>
            <person name="Park W."/>
            <person name="Jeon C.O."/>
        </authorList>
    </citation>
    <scope>NUCLEOTIDE SEQUENCE</scope>
    <source>
        <strain evidence="4">SC17</strain>
    </source>
</reference>
<dbReference type="PROSITE" id="PS00149">
    <property type="entry name" value="SULFATASE_2"/>
    <property type="match status" value="1"/>
</dbReference>
<reference evidence="4" key="2">
    <citation type="submission" date="2020-09" db="EMBL/GenBank/DDBJ databases">
        <authorList>
            <person name="Wu Z."/>
        </authorList>
    </citation>
    <scope>NUCLEOTIDE SEQUENCE</scope>
    <source>
        <strain evidence="4">SC17</strain>
    </source>
</reference>
<keyword evidence="5" id="KW-1185">Reference proteome</keyword>
<evidence type="ECO:0000256" key="2">
    <source>
        <dbReference type="ARBA" id="ARBA00022801"/>
    </source>
</evidence>
<dbReference type="EMBL" id="JACVXC010000003">
    <property type="protein sequence ID" value="MBD0835672.1"/>
    <property type="molecule type" value="Genomic_DNA"/>
</dbReference>
<gene>
    <name evidence="4" type="ORF">ICJ84_09505</name>
</gene>
<dbReference type="InterPro" id="IPR024607">
    <property type="entry name" value="Sulfatase_CS"/>
</dbReference>
<dbReference type="Gene3D" id="3.40.720.10">
    <property type="entry name" value="Alkaline Phosphatase, subunit A"/>
    <property type="match status" value="1"/>
</dbReference>
<accession>A0A8J6Q7S2</accession>
<dbReference type="InterPro" id="IPR000917">
    <property type="entry name" value="Sulfatase_N"/>
</dbReference>
<dbReference type="InterPro" id="IPR052701">
    <property type="entry name" value="GAG_Ulvan_Degrading_Sulfatases"/>
</dbReference>
<proteinExistence type="inferred from homology"/>
<keyword evidence="2" id="KW-0378">Hydrolase</keyword>
<dbReference type="InterPro" id="IPR017850">
    <property type="entry name" value="Alkaline_phosphatase_core_sf"/>
</dbReference>
<evidence type="ECO:0000256" key="1">
    <source>
        <dbReference type="ARBA" id="ARBA00008779"/>
    </source>
</evidence>
<comment type="caution">
    <text evidence="4">The sequence shown here is derived from an EMBL/GenBank/DDBJ whole genome shotgun (WGS) entry which is preliminary data.</text>
</comment>
<dbReference type="AlphaFoldDB" id="A0A8J6Q7S2"/>
<evidence type="ECO:0000259" key="3">
    <source>
        <dbReference type="Pfam" id="PF00884"/>
    </source>
</evidence>
<feature type="domain" description="Sulfatase N-terminal" evidence="3">
    <location>
        <begin position="24"/>
        <end position="396"/>
    </location>
</feature>
<protein>
    <submittedName>
        <fullName evidence="4">Arylsulfatase</fullName>
    </submittedName>
</protein>
<sequence length="513" mass="56279">MLVFLGCKNKLSKKEERFEVKKQPNIVMIYTDDLGYGDISAYGATAIQTPAIDSLAKDGIAFHNAYATAATCTPSRYSLLTGMYAWRKKGNSIASGDQPLLFDTSKPTLATVLQSAGYKTGVVGKWHLGLGGKGGPDWNGIIKPGPLEIGFDYSFLIPATGDRVPCVFVENHNIVNLDPSDPIKVNYKEKIGNWPTGSENPELLKVKPSQGHANTIVNGISRIGFMEGGKAALWDDETIALELVKRSIGFINANKEKPFFLFLSTHDIHVPRVPNKMFQGKSSMGPRGDVILQLDWTVKQIVSELKSQNLLDNTLIIFSSDNGPVLDDGYHDQARELVGDHKPAGNLRGGKYSALDGGSKIPFIVRWPDGKNKGMTSNALFSQVDLFKSLGKLAGADTSKYKDMDSQDQLDILTGEDTTGRESLIQESFAGPLSYVRGNWKYIEPLEGPKLVPWGPIIETGFEITPQLYNLGEDPGEQNNVALDYPEKVEELRAALMDARKGLSYTMFKPKVE</sequence>
<dbReference type="Pfam" id="PF00884">
    <property type="entry name" value="Sulfatase"/>
    <property type="match status" value="1"/>
</dbReference>
<dbReference type="Gene3D" id="3.30.1120.10">
    <property type="match status" value="1"/>
</dbReference>
<organism evidence="4 5">
    <name type="scientific">Aestuariibaculum suncheonense</name>
    <dbReference type="NCBI Taxonomy" id="1028745"/>
    <lineage>
        <taxon>Bacteria</taxon>
        <taxon>Pseudomonadati</taxon>
        <taxon>Bacteroidota</taxon>
        <taxon>Flavobacteriia</taxon>
        <taxon>Flavobacteriales</taxon>
        <taxon>Flavobacteriaceae</taxon>
    </lineage>
</organism>
<comment type="similarity">
    <text evidence="1">Belongs to the sulfatase family.</text>
</comment>